<dbReference type="RefSeq" id="WP_220305045.1">
    <property type="nucleotide sequence ID" value="NZ_CP080590.1"/>
</dbReference>
<dbReference type="EMBL" id="CP080590">
    <property type="protein sequence ID" value="QYO76558.1"/>
    <property type="molecule type" value="Genomic_DNA"/>
</dbReference>
<accession>A0ABX8WCR6</accession>
<name>A0ABX8WCR6_9HYPH</name>
<gene>
    <name evidence="1" type="ORF">K1X15_18520</name>
</gene>
<dbReference type="InterPro" id="IPR046574">
    <property type="entry name" value="DUF6634"/>
</dbReference>
<proteinExistence type="predicted"/>
<dbReference type="Pfam" id="PF20339">
    <property type="entry name" value="DUF6634"/>
    <property type="match status" value="1"/>
</dbReference>
<organism evidence="1 2">
    <name type="scientific">Devosia salina</name>
    <dbReference type="NCBI Taxonomy" id="2860336"/>
    <lineage>
        <taxon>Bacteria</taxon>
        <taxon>Pseudomonadati</taxon>
        <taxon>Pseudomonadota</taxon>
        <taxon>Alphaproteobacteria</taxon>
        <taxon>Hyphomicrobiales</taxon>
        <taxon>Devosiaceae</taxon>
        <taxon>Devosia</taxon>
    </lineage>
</organism>
<sequence length="101" mass="10883">MSILSMEVITAGLREAERIKAGFVPGEDDLADAPLLTDWAIQPLPAGLVRFVGFVSGHPLLQDGWITTSVVLAADEQAGWARTVSRYYRLGPRLGGYAPES</sequence>
<evidence type="ECO:0000313" key="1">
    <source>
        <dbReference type="EMBL" id="QYO76558.1"/>
    </source>
</evidence>
<keyword evidence="2" id="KW-1185">Reference proteome</keyword>
<dbReference type="Proteomes" id="UP000825799">
    <property type="component" value="Chromosome"/>
</dbReference>
<protein>
    <submittedName>
        <fullName evidence="1">Uncharacterized protein</fullName>
    </submittedName>
</protein>
<reference evidence="1 2" key="1">
    <citation type="submission" date="2021-08" db="EMBL/GenBank/DDBJ databases">
        <title>Devosia salina sp. nov., isolated from the South China Sea sediment.</title>
        <authorList>
            <person name="Zhou Z."/>
        </authorList>
    </citation>
    <scope>NUCLEOTIDE SEQUENCE [LARGE SCALE GENOMIC DNA]</scope>
    <source>
        <strain evidence="1 2">SCS-3</strain>
    </source>
</reference>
<evidence type="ECO:0000313" key="2">
    <source>
        <dbReference type="Proteomes" id="UP000825799"/>
    </source>
</evidence>